<dbReference type="Proteomes" id="UP001652504">
    <property type="component" value="Unassembled WGS sequence"/>
</dbReference>
<reference evidence="3 4" key="1">
    <citation type="submission" date="2022-10" db="EMBL/GenBank/DDBJ databases">
        <title>Aestuariibacter sp. AA17 isolated from Montipora capitata coral fragment.</title>
        <authorList>
            <person name="Emsley S.A."/>
            <person name="Pfannmuller K.M."/>
            <person name="Loughran R.M."/>
            <person name="Shlafstein M."/>
            <person name="Papke E."/>
            <person name="Saw J.H."/>
            <person name="Ushijima B."/>
            <person name="Videau P."/>
        </authorList>
    </citation>
    <scope>NUCLEOTIDE SEQUENCE [LARGE SCALE GENOMIC DNA]</scope>
    <source>
        <strain evidence="3 4">AA17</strain>
    </source>
</reference>
<dbReference type="PROSITE" id="PS51257">
    <property type="entry name" value="PROKAR_LIPOPROTEIN"/>
    <property type="match status" value="1"/>
</dbReference>
<dbReference type="InterPro" id="IPR010496">
    <property type="entry name" value="AL/BT2_dom"/>
</dbReference>
<name>A0ABT3A9Z6_9ALTE</name>
<feature type="signal peptide" evidence="1">
    <location>
        <begin position="1"/>
        <end position="23"/>
    </location>
</feature>
<evidence type="ECO:0000313" key="4">
    <source>
        <dbReference type="Proteomes" id="UP001652504"/>
    </source>
</evidence>
<dbReference type="EMBL" id="JAOWKX010000006">
    <property type="protein sequence ID" value="MCV2885513.1"/>
    <property type="molecule type" value="Genomic_DNA"/>
</dbReference>
<sequence length="234" mass="26004">MRKTLLGFGFGTVLTLACQTSLAATTDNALSSEEKSQGWELLFDGHSLDKWRNYKGQTVSPKWVIDDGAMHLSTKGGGDVISRDTYDNFDLKLEWKVSKAGNSGIFILADEKGGAVYSHAPEIQILDNERHSDNKIDSHLSGSLYDMVASPARSHKPAGEWNQVRIQLLDKHLQVWQNGIQTTSIVIGSTTWNKLVDASKFATWKGFGENHSGYIGLQDHGDPVWFRNIKIRSL</sequence>
<comment type="caution">
    <text evidence="3">The sequence shown here is derived from an EMBL/GenBank/DDBJ whole genome shotgun (WGS) entry which is preliminary data.</text>
</comment>
<accession>A0ABT3A9Z6</accession>
<keyword evidence="4" id="KW-1185">Reference proteome</keyword>
<gene>
    <name evidence="3" type="ORF">OE749_12485</name>
</gene>
<organism evidence="3 4">
    <name type="scientific">Fluctibacter corallii</name>
    <dbReference type="NCBI Taxonomy" id="2984329"/>
    <lineage>
        <taxon>Bacteria</taxon>
        <taxon>Pseudomonadati</taxon>
        <taxon>Pseudomonadota</taxon>
        <taxon>Gammaproteobacteria</taxon>
        <taxon>Alteromonadales</taxon>
        <taxon>Alteromonadaceae</taxon>
        <taxon>Fluctibacter</taxon>
    </lineage>
</organism>
<protein>
    <submittedName>
        <fullName evidence="3">DUF1080 domain-containing protein</fullName>
    </submittedName>
</protein>
<evidence type="ECO:0000256" key="1">
    <source>
        <dbReference type="SAM" id="SignalP"/>
    </source>
</evidence>
<dbReference type="Pfam" id="PF06439">
    <property type="entry name" value="3keto-disac_hyd"/>
    <property type="match status" value="1"/>
</dbReference>
<keyword evidence="1" id="KW-0732">Signal</keyword>
<evidence type="ECO:0000313" key="3">
    <source>
        <dbReference type="EMBL" id="MCV2885513.1"/>
    </source>
</evidence>
<evidence type="ECO:0000259" key="2">
    <source>
        <dbReference type="Pfam" id="PF06439"/>
    </source>
</evidence>
<dbReference type="RefSeq" id="WP_263712800.1">
    <property type="nucleotide sequence ID" value="NZ_JAOWKX010000006.1"/>
</dbReference>
<feature type="domain" description="3-keto-alpha-glucoside-1,2-lyase/3-keto-2-hydroxy-glucal hydratase" evidence="2">
    <location>
        <begin position="38"/>
        <end position="232"/>
    </location>
</feature>
<dbReference type="Gene3D" id="2.60.120.560">
    <property type="entry name" value="Exo-inulinase, domain 1"/>
    <property type="match status" value="1"/>
</dbReference>
<proteinExistence type="predicted"/>
<feature type="chain" id="PRO_5046270948" evidence="1">
    <location>
        <begin position="24"/>
        <end position="234"/>
    </location>
</feature>